<evidence type="ECO:0000256" key="1">
    <source>
        <dbReference type="SAM" id="Phobius"/>
    </source>
</evidence>
<feature type="transmembrane region" description="Helical" evidence="1">
    <location>
        <begin position="6"/>
        <end position="31"/>
    </location>
</feature>
<protein>
    <submittedName>
        <fullName evidence="2">Uncharacterized protein</fullName>
    </submittedName>
</protein>
<name>A0ABM8GJU6_9MICO</name>
<dbReference type="EMBL" id="AP027732">
    <property type="protein sequence ID" value="BDZ48443.1"/>
    <property type="molecule type" value="Genomic_DNA"/>
</dbReference>
<accession>A0ABM8GJU6</accession>
<keyword evidence="1" id="KW-1133">Transmembrane helix</keyword>
<evidence type="ECO:0000313" key="3">
    <source>
        <dbReference type="Proteomes" id="UP001321486"/>
    </source>
</evidence>
<proteinExistence type="predicted"/>
<reference evidence="3" key="1">
    <citation type="journal article" date="2019" name="Int. J. Syst. Evol. Microbiol.">
        <title>The Global Catalogue of Microorganisms (GCM) 10K type strain sequencing project: providing services to taxonomists for standard genome sequencing and annotation.</title>
        <authorList>
            <consortium name="The Broad Institute Genomics Platform"/>
            <consortium name="The Broad Institute Genome Sequencing Center for Infectious Disease"/>
            <person name="Wu L."/>
            <person name="Ma J."/>
        </authorList>
    </citation>
    <scope>NUCLEOTIDE SEQUENCE [LARGE SCALE GENOMIC DNA]</scope>
    <source>
        <strain evidence="3">NBRC 108728</strain>
    </source>
</reference>
<keyword evidence="1" id="KW-0812">Transmembrane</keyword>
<organism evidence="2 3">
    <name type="scientific">Frondihabitans sucicola</name>
    <dbReference type="NCBI Taxonomy" id="1268041"/>
    <lineage>
        <taxon>Bacteria</taxon>
        <taxon>Bacillati</taxon>
        <taxon>Actinomycetota</taxon>
        <taxon>Actinomycetes</taxon>
        <taxon>Micrococcales</taxon>
        <taxon>Microbacteriaceae</taxon>
        <taxon>Frondihabitans</taxon>
    </lineage>
</organism>
<keyword evidence="3" id="KW-1185">Reference proteome</keyword>
<evidence type="ECO:0000313" key="2">
    <source>
        <dbReference type="EMBL" id="BDZ48443.1"/>
    </source>
</evidence>
<dbReference type="Proteomes" id="UP001321486">
    <property type="component" value="Chromosome"/>
</dbReference>
<sequence length="55" mass="5690">MAGGSYIAGIPGALFAVPTIAVINVMVTFVARGKWRTEPKAAAEEDAADEVVPET</sequence>
<keyword evidence="1" id="KW-0472">Membrane</keyword>
<gene>
    <name evidence="2" type="ORF">GCM10025867_06840</name>
</gene>